<comment type="pathway">
    <text evidence="2">Cofactor biosynthesis; riboflavin biosynthesis; 5-amino-6-(D-ribitylamino)uracil from GTP: step 2/4.</text>
</comment>
<dbReference type="Gene3D" id="3.40.430.10">
    <property type="entry name" value="Dihydrofolate Reductase, subunit A"/>
    <property type="match status" value="1"/>
</dbReference>
<evidence type="ECO:0000256" key="4">
    <source>
        <dbReference type="ARBA" id="ARBA00005259"/>
    </source>
</evidence>
<evidence type="ECO:0000256" key="7">
    <source>
        <dbReference type="ARBA" id="ARBA00013173"/>
    </source>
</evidence>
<dbReference type="GO" id="GO:0008835">
    <property type="term" value="F:diaminohydroxyphosphoribosylaminopyrimidine deaminase activity"/>
    <property type="evidence" value="ECO:0007669"/>
    <property type="project" value="UniProtKB-EC"/>
</dbReference>
<evidence type="ECO:0000259" key="15">
    <source>
        <dbReference type="PROSITE" id="PS51747"/>
    </source>
</evidence>
<evidence type="ECO:0000256" key="11">
    <source>
        <dbReference type="ARBA" id="ARBA00022833"/>
    </source>
</evidence>
<reference evidence="17" key="1">
    <citation type="submission" date="2017-05" db="EMBL/GenBank/DDBJ databases">
        <authorList>
            <person name="Macchi M."/>
            <person name="Festa S."/>
            <person name="Coppotelli B.M."/>
            <person name="Morelli I.S."/>
        </authorList>
    </citation>
    <scope>NUCLEOTIDE SEQUENCE [LARGE SCALE GENOMIC DNA]</scope>
    <source>
        <strain evidence="17">I</strain>
    </source>
</reference>
<comment type="function">
    <text evidence="1">Converts 2,5-diamino-6-(ribosylamino)-4(3h)-pyrimidinone 5'-phosphate into 5-amino-6-(ribosylamino)-2,4(1h,3h)-pyrimidinedione 5'-phosphate.</text>
</comment>
<dbReference type="InterPro" id="IPR004794">
    <property type="entry name" value="Eubact_RibD"/>
</dbReference>
<gene>
    <name evidence="16" type="ORF">BWR60_03295</name>
</gene>
<dbReference type="OrthoDB" id="9800865at2"/>
<dbReference type="AlphaFoldDB" id="A0A211ZUQ3"/>
<keyword evidence="13" id="KW-0560">Oxidoreductase</keyword>
<dbReference type="InterPro" id="IPR016192">
    <property type="entry name" value="APOBEC/CMP_deaminase_Zn-bd"/>
</dbReference>
<comment type="similarity">
    <text evidence="4">In the N-terminal section; belongs to the cytidine and deoxycytidylate deaminase family.</text>
</comment>
<keyword evidence="11" id="KW-0862">Zinc</keyword>
<dbReference type="EC" id="1.1.1.193" evidence="7"/>
<dbReference type="RefSeq" id="WP_088149576.1">
    <property type="nucleotide sequence ID" value="NZ_NHON01000003.1"/>
</dbReference>
<dbReference type="UniPathway" id="UPA00275">
    <property type="reaction ID" value="UER00401"/>
</dbReference>
<keyword evidence="10" id="KW-0479">Metal-binding</keyword>
<evidence type="ECO:0000256" key="6">
    <source>
        <dbReference type="ARBA" id="ARBA00012766"/>
    </source>
</evidence>
<dbReference type="SUPFAM" id="SSF53597">
    <property type="entry name" value="Dihydrofolate reductase-like"/>
    <property type="match status" value="1"/>
</dbReference>
<dbReference type="InterPro" id="IPR024072">
    <property type="entry name" value="DHFR-like_dom_sf"/>
</dbReference>
<dbReference type="CDD" id="cd01284">
    <property type="entry name" value="Riboflavin_deaminase-reductase"/>
    <property type="match status" value="1"/>
</dbReference>
<dbReference type="GO" id="GO:0009231">
    <property type="term" value="P:riboflavin biosynthetic process"/>
    <property type="evidence" value="ECO:0007669"/>
    <property type="project" value="UniProtKB-UniPathway"/>
</dbReference>
<evidence type="ECO:0000256" key="5">
    <source>
        <dbReference type="ARBA" id="ARBA00007417"/>
    </source>
</evidence>
<evidence type="ECO:0000313" key="17">
    <source>
        <dbReference type="Proteomes" id="UP000196655"/>
    </source>
</evidence>
<dbReference type="GO" id="GO:0008270">
    <property type="term" value="F:zinc ion binding"/>
    <property type="evidence" value="ECO:0007669"/>
    <property type="project" value="InterPro"/>
</dbReference>
<dbReference type="NCBIfam" id="TIGR00326">
    <property type="entry name" value="eubact_ribD"/>
    <property type="match status" value="1"/>
</dbReference>
<dbReference type="InterPro" id="IPR002125">
    <property type="entry name" value="CMP_dCMP_dom"/>
</dbReference>
<evidence type="ECO:0000313" key="16">
    <source>
        <dbReference type="EMBL" id="OWJ68787.1"/>
    </source>
</evidence>
<dbReference type="Pfam" id="PF01872">
    <property type="entry name" value="RibD_C"/>
    <property type="match status" value="1"/>
</dbReference>
<comment type="caution">
    <text evidence="16">The sequence shown here is derived from an EMBL/GenBank/DDBJ whole genome shotgun (WGS) entry which is preliminary data.</text>
</comment>
<evidence type="ECO:0000256" key="13">
    <source>
        <dbReference type="ARBA" id="ARBA00023002"/>
    </source>
</evidence>
<dbReference type="EMBL" id="NHON01000003">
    <property type="protein sequence ID" value="OWJ68787.1"/>
    <property type="molecule type" value="Genomic_DNA"/>
</dbReference>
<protein>
    <recommendedName>
        <fullName evidence="8">Riboflavin biosynthesis protein RibD</fullName>
        <ecNumber evidence="7">1.1.1.193</ecNumber>
        <ecNumber evidence="6">3.5.4.26</ecNumber>
    </recommendedName>
</protein>
<proteinExistence type="inferred from homology"/>
<name>A0A211ZUQ3_9PROT</name>
<comment type="pathway">
    <text evidence="3">Cofactor biosynthesis; riboflavin biosynthesis; 5-amino-6-(D-ribitylamino)uracil from GTP: step 3/4.</text>
</comment>
<keyword evidence="17" id="KW-1185">Reference proteome</keyword>
<evidence type="ECO:0000256" key="2">
    <source>
        <dbReference type="ARBA" id="ARBA00004882"/>
    </source>
</evidence>
<evidence type="ECO:0000256" key="14">
    <source>
        <dbReference type="ARBA" id="ARBA00023268"/>
    </source>
</evidence>
<dbReference type="InterPro" id="IPR050765">
    <property type="entry name" value="Riboflavin_Biosynth_HTPR"/>
</dbReference>
<comment type="similarity">
    <text evidence="5">In the C-terminal section; belongs to the HTP reductase family.</text>
</comment>
<dbReference type="Pfam" id="PF00383">
    <property type="entry name" value="dCMP_cyt_deam_1"/>
    <property type="match status" value="1"/>
</dbReference>
<dbReference type="PANTHER" id="PTHR38011">
    <property type="entry name" value="DIHYDROFOLATE REDUCTASE FAMILY PROTEIN (AFU_ORTHOLOGUE AFUA_8G06820)"/>
    <property type="match status" value="1"/>
</dbReference>
<accession>A0A211ZUQ3</accession>
<evidence type="ECO:0000256" key="9">
    <source>
        <dbReference type="ARBA" id="ARBA00022619"/>
    </source>
</evidence>
<dbReference type="PROSITE" id="PS00903">
    <property type="entry name" value="CYT_DCMP_DEAMINASES_1"/>
    <property type="match status" value="1"/>
</dbReference>
<dbReference type="InterPro" id="IPR016193">
    <property type="entry name" value="Cytidine_deaminase-like"/>
</dbReference>
<evidence type="ECO:0000256" key="1">
    <source>
        <dbReference type="ARBA" id="ARBA00002151"/>
    </source>
</evidence>
<dbReference type="EC" id="3.5.4.26" evidence="6"/>
<dbReference type="GO" id="GO:0008703">
    <property type="term" value="F:5-amino-6-(5-phosphoribosylamino)uracil reductase activity"/>
    <property type="evidence" value="ECO:0007669"/>
    <property type="project" value="UniProtKB-EC"/>
</dbReference>
<dbReference type="InterPro" id="IPR002734">
    <property type="entry name" value="RibDG_C"/>
</dbReference>
<dbReference type="PROSITE" id="PS51747">
    <property type="entry name" value="CYT_DCMP_DEAMINASES_2"/>
    <property type="match status" value="1"/>
</dbReference>
<keyword evidence="14" id="KW-0511">Multifunctional enzyme</keyword>
<evidence type="ECO:0000256" key="8">
    <source>
        <dbReference type="ARBA" id="ARBA00019930"/>
    </source>
</evidence>
<evidence type="ECO:0000256" key="12">
    <source>
        <dbReference type="ARBA" id="ARBA00022857"/>
    </source>
</evidence>
<evidence type="ECO:0000256" key="3">
    <source>
        <dbReference type="ARBA" id="ARBA00004910"/>
    </source>
</evidence>
<dbReference type="SUPFAM" id="SSF53927">
    <property type="entry name" value="Cytidine deaminase-like"/>
    <property type="match status" value="1"/>
</dbReference>
<feature type="domain" description="CMP/dCMP-type deaminase" evidence="15">
    <location>
        <begin position="38"/>
        <end position="153"/>
    </location>
</feature>
<dbReference type="PANTHER" id="PTHR38011:SF7">
    <property type="entry name" value="2,5-DIAMINO-6-RIBOSYLAMINO-4(3H)-PYRIMIDINONE 5'-PHOSPHATE REDUCTASE"/>
    <property type="match status" value="1"/>
</dbReference>
<keyword evidence="12" id="KW-0521">NADP</keyword>
<dbReference type="Proteomes" id="UP000196655">
    <property type="component" value="Unassembled WGS sequence"/>
</dbReference>
<organism evidence="16 17">
    <name type="scientific">Inquilinus limosus</name>
    <dbReference type="NCBI Taxonomy" id="171674"/>
    <lineage>
        <taxon>Bacteria</taxon>
        <taxon>Pseudomonadati</taxon>
        <taxon>Pseudomonadota</taxon>
        <taxon>Alphaproteobacteria</taxon>
        <taxon>Rhodospirillales</taxon>
        <taxon>Rhodospirillaceae</taxon>
        <taxon>Inquilinus</taxon>
    </lineage>
</organism>
<dbReference type="Gene3D" id="3.40.140.10">
    <property type="entry name" value="Cytidine Deaminase, domain 2"/>
    <property type="match status" value="1"/>
</dbReference>
<evidence type="ECO:0000256" key="10">
    <source>
        <dbReference type="ARBA" id="ARBA00022723"/>
    </source>
</evidence>
<dbReference type="STRING" id="1122125.GCA_000423185_02977"/>
<sequence>MTLAAGISLQPGFGFGGVLRDTLPEPLRAAAPPTRAAGDDEAWMLETLRTAMAHNGLSDPNPVVGCVIVRDGRVMSRGATERIGERHAERVAVEAVPDRSIFRGATAYVTLEPCSHHGRQPPCADMLASLGLARCVVALRDPFPLVDGAGLARLQAAGVAVSVGTLAAEAAAWHAPFLLRQRLGRPLVAAKWAQTLDGQLAYDDGAERWLTGKAARAHTHWLRQKYDAILVGAGTVLADDPALTVRDAAGDRHRHPLRLVYDPNGRALAALPQRLERWKAGLLSADAPTVFLLGAEAARRAAALEALLPPSAAMLALPDGPPVEALFDALAGPAAVARLGRPVGSVMVEGGPRLLGLLLEAGRVDLAHVFIAPAIGGGERNRIAFPGSAAATRDWRPIATAALGPDLLAEYASPAVAAHLARLVDAGAMDLPLRHG</sequence>
<keyword evidence="9" id="KW-0686">Riboflavin biosynthesis</keyword>